<dbReference type="RefSeq" id="WP_046526301.1">
    <property type="nucleotide sequence ID" value="NZ_LAYY01000101.1"/>
</dbReference>
<evidence type="ECO:0000256" key="1">
    <source>
        <dbReference type="SAM" id="MobiDB-lite"/>
    </source>
</evidence>
<feature type="compositionally biased region" description="Low complexity" evidence="1">
    <location>
        <begin position="38"/>
        <end position="52"/>
    </location>
</feature>
<dbReference type="Proteomes" id="UP000034166">
    <property type="component" value="Unassembled WGS sequence"/>
</dbReference>
<protein>
    <submittedName>
        <fullName evidence="3">Uncharacterized protein</fullName>
    </submittedName>
</protein>
<name>A0A0M2SFU3_9BACI</name>
<dbReference type="EMBL" id="LAYY01000101">
    <property type="protein sequence ID" value="KKK33153.1"/>
    <property type="molecule type" value="Genomic_DNA"/>
</dbReference>
<dbReference type="AlphaFoldDB" id="A0A0M2SFU3"/>
<keyword evidence="2" id="KW-1133">Transmembrane helix</keyword>
<evidence type="ECO:0000256" key="2">
    <source>
        <dbReference type="SAM" id="Phobius"/>
    </source>
</evidence>
<keyword evidence="2" id="KW-0812">Transmembrane</keyword>
<reference evidence="3 4" key="1">
    <citation type="submission" date="2015-04" db="EMBL/GenBank/DDBJ databases">
        <title>Taxonomic description and genome sequence of Bacillus campisalis sp. nov., a novel member of the genus Bacillus isolated from solar saltern.</title>
        <authorList>
            <person name="Mathan Kumar R."/>
            <person name="Kaur G."/>
            <person name="Kumar A."/>
            <person name="Singh N.K."/>
            <person name="Kaur N."/>
            <person name="Kumar N."/>
            <person name="Mayilraj S."/>
        </authorList>
    </citation>
    <scope>NUCLEOTIDE SEQUENCE [LARGE SCALE GENOMIC DNA]</scope>
    <source>
        <strain evidence="3 4">SA2-6</strain>
    </source>
</reference>
<evidence type="ECO:0000313" key="4">
    <source>
        <dbReference type="Proteomes" id="UP000034166"/>
    </source>
</evidence>
<keyword evidence="4" id="KW-1185">Reference proteome</keyword>
<accession>A0A0M2SFU3</accession>
<feature type="compositionally biased region" description="Basic and acidic residues" evidence="1">
    <location>
        <begin position="93"/>
        <end position="111"/>
    </location>
</feature>
<feature type="region of interest" description="Disordered" evidence="1">
    <location>
        <begin position="25"/>
        <end position="136"/>
    </location>
</feature>
<gene>
    <name evidence="3" type="ORF">WQ57_24775</name>
</gene>
<dbReference type="OrthoDB" id="1798639at2"/>
<sequence length="165" mass="18920">MEFLFDNPFILMILIGLISTLFGKKGEQQEQQKRPQQRRQSQQPRQGPGQPQRPERRPAQQRSERPAQPMPPTMEKKAERTAASIPQLTDVQKIYEDKRREMMESARHEPRTVSGGPASAQAGNEEKPVTLDLNPDGNRLIEGIAWAQVLGPPRARDPHRTMRRR</sequence>
<organism evidence="3 4">
    <name type="scientific">Mesobacillus campisalis</name>
    <dbReference type="NCBI Taxonomy" id="1408103"/>
    <lineage>
        <taxon>Bacteria</taxon>
        <taxon>Bacillati</taxon>
        <taxon>Bacillota</taxon>
        <taxon>Bacilli</taxon>
        <taxon>Bacillales</taxon>
        <taxon>Bacillaceae</taxon>
        <taxon>Mesobacillus</taxon>
    </lineage>
</organism>
<dbReference type="PATRIC" id="fig|1408103.3.peg.5347"/>
<proteinExistence type="predicted"/>
<feature type="transmembrane region" description="Helical" evidence="2">
    <location>
        <begin position="6"/>
        <end position="23"/>
    </location>
</feature>
<feature type="compositionally biased region" description="Basic and acidic residues" evidence="1">
    <location>
        <begin position="53"/>
        <end position="65"/>
    </location>
</feature>
<evidence type="ECO:0000313" key="3">
    <source>
        <dbReference type="EMBL" id="KKK33153.1"/>
    </source>
</evidence>
<keyword evidence="2" id="KW-0472">Membrane</keyword>
<comment type="caution">
    <text evidence="3">The sequence shown here is derived from an EMBL/GenBank/DDBJ whole genome shotgun (WGS) entry which is preliminary data.</text>
</comment>